<dbReference type="KEGG" id="aace:A0U92_03480"/>
<proteinExistence type="predicted"/>
<dbReference type="Proteomes" id="UP000188937">
    <property type="component" value="Chromosome"/>
</dbReference>
<dbReference type="STRING" id="435.A0U92_03480"/>
<sequence length="63" mass="7049">MSEKFEPAIEAALIQAAATLLANKQKTLIERGIKDPGDLYNDIPMRQHFSLMVQSLRAAYKTT</sequence>
<reference evidence="1 2" key="1">
    <citation type="submission" date="2016-03" db="EMBL/GenBank/DDBJ databases">
        <title>Acetic acid bacteria sequencing.</title>
        <authorList>
            <person name="Brandt J."/>
            <person name="Jakob F."/>
            <person name="Vogel R.F."/>
        </authorList>
    </citation>
    <scope>NUCLEOTIDE SEQUENCE [LARGE SCALE GENOMIC DNA]</scope>
    <source>
        <strain evidence="1 2">TMW2.1153</strain>
    </source>
</reference>
<gene>
    <name evidence="1" type="ORF">A0U92_03480</name>
</gene>
<keyword evidence="2" id="KW-1185">Reference proteome</keyword>
<organism evidence="1 2">
    <name type="scientific">Acetobacter aceti</name>
    <dbReference type="NCBI Taxonomy" id="435"/>
    <lineage>
        <taxon>Bacteria</taxon>
        <taxon>Pseudomonadati</taxon>
        <taxon>Pseudomonadota</taxon>
        <taxon>Alphaproteobacteria</taxon>
        <taxon>Acetobacterales</taxon>
        <taxon>Acetobacteraceae</taxon>
        <taxon>Acetobacter</taxon>
        <taxon>Acetobacter subgen. Acetobacter</taxon>
    </lineage>
</organism>
<name>A0A1U9KDW6_ACEAC</name>
<evidence type="ECO:0000313" key="1">
    <source>
        <dbReference type="EMBL" id="AQS83982.1"/>
    </source>
</evidence>
<accession>A0A1U9KDW6</accession>
<protein>
    <submittedName>
        <fullName evidence="1">Uncharacterized protein</fullName>
    </submittedName>
</protein>
<dbReference type="EMBL" id="CP014692">
    <property type="protein sequence ID" value="AQS83982.1"/>
    <property type="molecule type" value="Genomic_DNA"/>
</dbReference>
<dbReference type="AlphaFoldDB" id="A0A1U9KDW6"/>
<evidence type="ECO:0000313" key="2">
    <source>
        <dbReference type="Proteomes" id="UP000188937"/>
    </source>
</evidence>